<keyword evidence="1" id="KW-0614">Plasmid</keyword>
<gene>
    <name evidence="1" type="ORF">JMUB3936_p1014</name>
</gene>
<protein>
    <submittedName>
        <fullName evidence="1">Uncharacterized protein</fullName>
    </submittedName>
</protein>
<dbReference type="AlphaFoldDB" id="A0A510KW90"/>
<evidence type="ECO:0000313" key="1">
    <source>
        <dbReference type="EMBL" id="BBM55942.1"/>
    </source>
</evidence>
<accession>A0A510KW90</accession>
<sequence>MKLLLNVEEACSFLQMNERTLKSGLISGTLDIGSAIITKVINNKPRYKYHIPIKELKIYGISYEDFLETG</sequence>
<dbReference type="OrthoDB" id="81435at2"/>
<name>A0A510KW90_9FUSO</name>
<dbReference type="EMBL" id="AP019842">
    <property type="protein sequence ID" value="BBM55942.1"/>
    <property type="molecule type" value="Genomic_DNA"/>
</dbReference>
<geneLocation type="plasmid" evidence="2">
    <name>pjmub3934p1 dna</name>
</geneLocation>
<dbReference type="RefSeq" id="WP_147004609.1">
    <property type="nucleotide sequence ID" value="NZ_AP019842.1"/>
</dbReference>
<organism evidence="1 2">
    <name type="scientific">Leptotrichia wadei</name>
    <dbReference type="NCBI Taxonomy" id="157687"/>
    <lineage>
        <taxon>Bacteria</taxon>
        <taxon>Fusobacteriati</taxon>
        <taxon>Fusobacteriota</taxon>
        <taxon>Fusobacteriia</taxon>
        <taxon>Fusobacteriales</taxon>
        <taxon>Leptotrichiaceae</taxon>
        <taxon>Leptotrichia</taxon>
    </lineage>
</organism>
<dbReference type="Proteomes" id="UP000321944">
    <property type="component" value="Plasmid pJMUB3934p1"/>
</dbReference>
<reference evidence="1 2" key="1">
    <citation type="submission" date="2019-07" db="EMBL/GenBank/DDBJ databases">
        <title>Complete Genome Sequence of Leptotrichia wadei Strain JMUB3936.</title>
        <authorList>
            <person name="Watanabe S."/>
            <person name="Cui L."/>
        </authorList>
    </citation>
    <scope>NUCLEOTIDE SEQUENCE [LARGE SCALE GENOMIC DNA]</scope>
    <source>
        <strain evidence="1 2">JMUB3936</strain>
        <plasmid evidence="2">pjmub3934p1 dna</plasmid>
    </source>
</reference>
<proteinExistence type="predicted"/>
<evidence type="ECO:0000313" key="2">
    <source>
        <dbReference type="Proteomes" id="UP000321944"/>
    </source>
</evidence>